<dbReference type="EMBL" id="PQ015379">
    <property type="protein sequence ID" value="XDJ15283.1"/>
    <property type="molecule type" value="Genomic_DNA"/>
</dbReference>
<name>A0AB39CE37_9VIRU</name>
<organism evidence="1">
    <name type="scientific">Pseudomonas phage HRDY3</name>
    <dbReference type="NCBI Taxonomy" id="3236930"/>
    <lineage>
        <taxon>Viruses</taxon>
    </lineage>
</organism>
<reference evidence="1" key="1">
    <citation type="submission" date="2024-07" db="EMBL/GenBank/DDBJ databases">
        <authorList>
            <person name="Bringhurst R.M."/>
            <person name="Homer T.E."/>
        </authorList>
    </citation>
    <scope>NUCLEOTIDE SEQUENCE</scope>
</reference>
<evidence type="ECO:0000313" key="1">
    <source>
        <dbReference type="EMBL" id="XDJ15283.1"/>
    </source>
</evidence>
<proteinExistence type="predicted"/>
<sequence>MQTFKERGVSVVAFIEHWTFIGERYGWRYAGTQPKDLSHTTDPLIEARRLCRLWQDNENRYKIRDRDPFGIETSEQLGFLSVDQLASIIRRANTC</sequence>
<protein>
    <submittedName>
        <fullName evidence="1">Uncharacterized protein</fullName>
    </submittedName>
</protein>
<accession>A0AB39CE37</accession>